<dbReference type="AlphaFoldDB" id="A0A811KEL1"/>
<dbReference type="PANTHER" id="PTHR46538:SF3">
    <property type="entry name" value="PROTEIN KINASE DOMAIN-CONTAINING PROTEIN"/>
    <property type="match status" value="1"/>
</dbReference>
<dbReference type="InterPro" id="IPR017441">
    <property type="entry name" value="Protein_kinase_ATP_BS"/>
</dbReference>
<dbReference type="PROSITE" id="PS50011">
    <property type="entry name" value="PROTEIN_KINASE_DOM"/>
    <property type="match status" value="1"/>
</dbReference>
<dbReference type="Proteomes" id="UP000614601">
    <property type="component" value="Unassembled WGS sequence"/>
</dbReference>
<dbReference type="InterPro" id="IPR000719">
    <property type="entry name" value="Prot_kinase_dom"/>
</dbReference>
<dbReference type="Proteomes" id="UP000783686">
    <property type="component" value="Unassembled WGS sequence"/>
</dbReference>
<feature type="compositionally biased region" description="Polar residues" evidence="9">
    <location>
        <begin position="520"/>
        <end position="534"/>
    </location>
</feature>
<keyword evidence="5" id="KW-0418">Kinase</keyword>
<dbReference type="InterPro" id="IPR022165">
    <property type="entry name" value="PKK"/>
</dbReference>
<feature type="region of interest" description="Disordered" evidence="9">
    <location>
        <begin position="328"/>
        <end position="364"/>
    </location>
</feature>
<dbReference type="SMART" id="SM00220">
    <property type="entry name" value="S_TKc"/>
    <property type="match status" value="1"/>
</dbReference>
<gene>
    <name evidence="11" type="ORF">BOKJ2_LOCUS5023</name>
</gene>
<feature type="compositionally biased region" description="Basic and acidic residues" evidence="9">
    <location>
        <begin position="398"/>
        <end position="423"/>
    </location>
</feature>
<dbReference type="FunFam" id="1.10.510.10:FF:001298">
    <property type="entry name" value="STE20-like kinase"/>
    <property type="match status" value="1"/>
</dbReference>
<feature type="coiled-coil region" evidence="8">
    <location>
        <begin position="959"/>
        <end position="1005"/>
    </location>
</feature>
<sequence length="1052" mass="121915">MAPIIDRFKSFFRSGSQPASTKRLLTHVIKYDVDPALEWQVVEDLGDGAFGMVQKVQRINDHGRFAAAKCISLEDGEELEDLVVEIAILSAYPHSNVVGLIDAYFIENKISMMLEFCAGGAVDDIMLELGKPLNESQICYITHYVLLALEYLHANLVIHRDLKAGNILLTSDGTVKLADFGVSAMMKEKNEKRTTFIGTPYWMAPEVLVCETFKDNPYDCISDIWSLGITCIEMAQVDPPHYQISTIRVVVKIQKANPPTLDNPQRWSTLFNDFIASCLVKNPNDRPAAKNLKTHPFVNEAPDKRPIIMLLNEKNADIVNEEVLLEETGSVDESGSVKTVDFDSSSEVGSQKFSAPGTSSDFSHGHKRLAEKLSPDATPIANEVNGKVAKKRFAAPKPPDEDHTPLAIHQDRTEENQDVKETPCRNGFAKSLTRFEEPLSELQISENSPKQKRNISPGKEALEILDDLDNVLDNDEENSTPPPPEPPIDYDETKNNQGFSTSRNISIRNNAFNVDRPQSFVKSDGNSLRSSTSPRRSKHIRDVYVEPISSISAMENNPHLRQAADEEPKLPSCSSESLKKIDYCNEKENRPIESQGSINSAKLQGIPQITSMLHRQQPNRATVTRKTRTYMVDGVQVTSTTLHVLGAQQDYAMRKKELQELKRLQRQEARDRQLLNERNEQEKEVQDRKFTDFRYNVIKAFDTEMEQLCKLQKKRMEELERIQDEEKKQVAKNIRITQEKEYRDFQIQQREELKRLKYETDLLPKNQRKDTFRIRKEQLEHIQANRENSFFAHRQMAANKVLDDLQQRHQEALARLDRQFLKDKQDLQRTVESTLWEQERQQMKERFALRRQQLKGNFNNQRYLMQQRHTLETEHIQKAHQASEEHLIRSLAAAKKHMPKTLRSESKTRVQIFRESLRINYPNESSQQWHDRIRDFEEHEKRSIRQKLDEYDLKCKRRLEELRESNEIAQRELEQIQTEKSEMILKSEEQKVAEYEEEYKQVLADWEQQLPFRKRELEDRFQKEIYDQDVFYAPLNNSMAGHDKGPNSISSL</sequence>
<dbReference type="EMBL" id="CAJFDH010000003">
    <property type="protein sequence ID" value="CAD5213299.1"/>
    <property type="molecule type" value="Genomic_DNA"/>
</dbReference>
<evidence type="ECO:0000256" key="1">
    <source>
        <dbReference type="ARBA" id="ARBA00022527"/>
    </source>
</evidence>
<protein>
    <recommendedName>
        <fullName evidence="10">Protein kinase domain-containing protein</fullName>
    </recommendedName>
</protein>
<feature type="compositionally biased region" description="Polar residues" evidence="9">
    <location>
        <begin position="495"/>
        <end position="512"/>
    </location>
</feature>
<dbReference type="GO" id="GO:0004674">
    <property type="term" value="F:protein serine/threonine kinase activity"/>
    <property type="evidence" value="ECO:0007669"/>
    <property type="project" value="UniProtKB-KW"/>
</dbReference>
<dbReference type="InterPro" id="IPR008271">
    <property type="entry name" value="Ser/Thr_kinase_AS"/>
</dbReference>
<evidence type="ECO:0000256" key="4">
    <source>
        <dbReference type="ARBA" id="ARBA00022741"/>
    </source>
</evidence>
<dbReference type="Gene3D" id="1.10.510.10">
    <property type="entry name" value="Transferase(Phosphotransferase) domain 1"/>
    <property type="match status" value="1"/>
</dbReference>
<evidence type="ECO:0000256" key="5">
    <source>
        <dbReference type="ARBA" id="ARBA00022777"/>
    </source>
</evidence>
<dbReference type="Pfam" id="PF12474">
    <property type="entry name" value="PKK"/>
    <property type="match status" value="2"/>
</dbReference>
<dbReference type="PANTHER" id="PTHR46538">
    <property type="entry name" value="PROTEIN KINASE DOMAIN-CONTAINING PROTEIN"/>
    <property type="match status" value="1"/>
</dbReference>
<evidence type="ECO:0000313" key="11">
    <source>
        <dbReference type="EMBL" id="CAD5213299.1"/>
    </source>
</evidence>
<reference evidence="11" key="1">
    <citation type="submission" date="2020-09" db="EMBL/GenBank/DDBJ databases">
        <authorList>
            <person name="Kikuchi T."/>
        </authorList>
    </citation>
    <scope>NUCLEOTIDE SEQUENCE</scope>
    <source>
        <strain evidence="11">SH1</strain>
    </source>
</reference>
<evidence type="ECO:0000256" key="8">
    <source>
        <dbReference type="SAM" id="Coils"/>
    </source>
</evidence>
<keyword evidence="8" id="KW-0175">Coiled coil</keyword>
<dbReference type="EMBL" id="CAJFCW020000003">
    <property type="protein sequence ID" value="CAG9100589.1"/>
    <property type="molecule type" value="Genomic_DNA"/>
</dbReference>
<name>A0A811KEL1_9BILA</name>
<feature type="domain" description="Protein kinase" evidence="10">
    <location>
        <begin position="39"/>
        <end position="298"/>
    </location>
</feature>
<feature type="binding site" evidence="7">
    <location>
        <position position="69"/>
    </location>
    <ligand>
        <name>ATP</name>
        <dbReference type="ChEBI" id="CHEBI:30616"/>
    </ligand>
</feature>
<proteinExistence type="predicted"/>
<keyword evidence="1" id="KW-0723">Serine/threonine-protein kinase</keyword>
<evidence type="ECO:0000256" key="7">
    <source>
        <dbReference type="PROSITE-ProRule" id="PRU10141"/>
    </source>
</evidence>
<evidence type="ECO:0000256" key="3">
    <source>
        <dbReference type="ARBA" id="ARBA00022679"/>
    </source>
</evidence>
<dbReference type="PROSITE" id="PS00107">
    <property type="entry name" value="PROTEIN_KINASE_ATP"/>
    <property type="match status" value="1"/>
</dbReference>
<evidence type="ECO:0000313" key="12">
    <source>
        <dbReference type="Proteomes" id="UP000614601"/>
    </source>
</evidence>
<dbReference type="GO" id="GO:0005524">
    <property type="term" value="F:ATP binding"/>
    <property type="evidence" value="ECO:0007669"/>
    <property type="project" value="UniProtKB-UniRule"/>
</dbReference>
<evidence type="ECO:0000256" key="9">
    <source>
        <dbReference type="SAM" id="MobiDB-lite"/>
    </source>
</evidence>
<dbReference type="Pfam" id="PF00069">
    <property type="entry name" value="Pkinase"/>
    <property type="match status" value="1"/>
</dbReference>
<organism evidence="11 12">
    <name type="scientific">Bursaphelenchus okinawaensis</name>
    <dbReference type="NCBI Taxonomy" id="465554"/>
    <lineage>
        <taxon>Eukaryota</taxon>
        <taxon>Metazoa</taxon>
        <taxon>Ecdysozoa</taxon>
        <taxon>Nematoda</taxon>
        <taxon>Chromadorea</taxon>
        <taxon>Rhabditida</taxon>
        <taxon>Tylenchina</taxon>
        <taxon>Tylenchomorpha</taxon>
        <taxon>Aphelenchoidea</taxon>
        <taxon>Aphelenchoididae</taxon>
        <taxon>Bursaphelenchus</taxon>
    </lineage>
</organism>
<keyword evidence="2" id="KW-0597">Phosphoprotein</keyword>
<dbReference type="InterPro" id="IPR011009">
    <property type="entry name" value="Kinase-like_dom_sf"/>
</dbReference>
<dbReference type="OrthoDB" id="10027016at2759"/>
<evidence type="ECO:0000259" key="10">
    <source>
        <dbReference type="PROSITE" id="PS50011"/>
    </source>
</evidence>
<dbReference type="InterPro" id="IPR051585">
    <property type="entry name" value="STE20_Ser/Thr_Kinases"/>
</dbReference>
<feature type="region of interest" description="Disordered" evidence="9">
    <location>
        <begin position="472"/>
        <end position="537"/>
    </location>
</feature>
<accession>A0A811KEL1</accession>
<dbReference type="SUPFAM" id="SSF56112">
    <property type="entry name" value="Protein kinase-like (PK-like)"/>
    <property type="match status" value="1"/>
</dbReference>
<keyword evidence="3" id="KW-0808">Transferase</keyword>
<feature type="compositionally biased region" description="Polar residues" evidence="9">
    <location>
        <begin position="331"/>
        <end position="362"/>
    </location>
</feature>
<keyword evidence="4 7" id="KW-0547">Nucleotide-binding</keyword>
<keyword evidence="6 7" id="KW-0067">ATP-binding</keyword>
<feature type="region of interest" description="Disordered" evidence="9">
    <location>
        <begin position="392"/>
        <end position="424"/>
    </location>
</feature>
<evidence type="ECO:0000256" key="6">
    <source>
        <dbReference type="ARBA" id="ARBA00022840"/>
    </source>
</evidence>
<evidence type="ECO:0000256" key="2">
    <source>
        <dbReference type="ARBA" id="ARBA00022553"/>
    </source>
</evidence>
<keyword evidence="12" id="KW-1185">Reference proteome</keyword>
<comment type="caution">
    <text evidence="11">The sequence shown here is derived from an EMBL/GenBank/DDBJ whole genome shotgun (WGS) entry which is preliminary data.</text>
</comment>
<dbReference type="PROSITE" id="PS00108">
    <property type="entry name" value="PROTEIN_KINASE_ST"/>
    <property type="match status" value="1"/>
</dbReference>